<evidence type="ECO:0000256" key="1">
    <source>
        <dbReference type="ARBA" id="ARBA00004127"/>
    </source>
</evidence>
<dbReference type="PANTHER" id="PTHR31503:SF22">
    <property type="entry name" value="VACUOLAR CALCIUM ION TRANSPORTER"/>
    <property type="match status" value="1"/>
</dbReference>
<evidence type="ECO:0000256" key="5">
    <source>
        <dbReference type="ARBA" id="ARBA00022989"/>
    </source>
</evidence>
<dbReference type="OrthoDB" id="1699231at2759"/>
<feature type="domain" description="Sodium/calcium exchanger membrane region" evidence="10">
    <location>
        <begin position="66"/>
        <end position="168"/>
    </location>
</feature>
<organism evidence="11 12">
    <name type="scientific">Tetrabaena socialis</name>
    <dbReference type="NCBI Taxonomy" id="47790"/>
    <lineage>
        <taxon>Eukaryota</taxon>
        <taxon>Viridiplantae</taxon>
        <taxon>Chlorophyta</taxon>
        <taxon>core chlorophytes</taxon>
        <taxon>Chlorophyceae</taxon>
        <taxon>CS clade</taxon>
        <taxon>Chlamydomonadales</taxon>
        <taxon>Tetrabaenaceae</taxon>
        <taxon>Tetrabaena</taxon>
    </lineage>
</organism>
<keyword evidence="6" id="KW-0406">Ion transport</keyword>
<evidence type="ECO:0000256" key="7">
    <source>
        <dbReference type="ARBA" id="ARBA00023136"/>
    </source>
</evidence>
<dbReference type="InterPro" id="IPR004713">
    <property type="entry name" value="CaH_exchang"/>
</dbReference>
<dbReference type="InterPro" id="IPR004837">
    <property type="entry name" value="NaCa_Exmemb"/>
</dbReference>
<keyword evidence="5 9" id="KW-1133">Transmembrane helix</keyword>
<evidence type="ECO:0000256" key="3">
    <source>
        <dbReference type="ARBA" id="ARBA00022449"/>
    </source>
</evidence>
<dbReference type="GO" id="GO:0012505">
    <property type="term" value="C:endomembrane system"/>
    <property type="evidence" value="ECO:0007669"/>
    <property type="project" value="UniProtKB-SubCell"/>
</dbReference>
<dbReference type="Pfam" id="PF01699">
    <property type="entry name" value="Na_Ca_ex"/>
    <property type="match status" value="1"/>
</dbReference>
<gene>
    <name evidence="11" type="ORF">TSOC_004020</name>
</gene>
<dbReference type="GO" id="GO:0006874">
    <property type="term" value="P:intracellular calcium ion homeostasis"/>
    <property type="evidence" value="ECO:0007669"/>
    <property type="project" value="TreeGrafter"/>
</dbReference>
<evidence type="ECO:0000256" key="9">
    <source>
        <dbReference type="SAM" id="Phobius"/>
    </source>
</evidence>
<proteinExistence type="predicted"/>
<dbReference type="InterPro" id="IPR044880">
    <property type="entry name" value="NCX_ion-bd_dom_sf"/>
</dbReference>
<keyword evidence="7 9" id="KW-0472">Membrane</keyword>
<comment type="caution">
    <text evidence="11">The sequence shown here is derived from an EMBL/GenBank/DDBJ whole genome shotgun (WGS) entry which is preliminary data.</text>
</comment>
<sequence>MAPAYASMRLTGGVPLGGTMERARGPWVAQFKLEARAVEGLNGDAHLVVHLRYDSGGTTIRLGFVTEQLAMYTNDTIGGLLNATFGNATEMIISGFALAQARNGGGETYLRVVQLSLLGSVVSNLLLVMGTAFIAGGFRVKVQKFNQAGINVNSGMLVLSTFAVLLPSLLDATHSEQQQRSSSGRSVGKGAGGGERDIERLPLVLAAERAGGLDAHSEDERPLGGSSKDGDEEEEECVLSKTGCFLWLTGVTIIIAFLSEFVTDAIRVCGCHKDSDLTATDMIEDLPPASAPPSPMPTPLR</sequence>
<keyword evidence="2" id="KW-0813">Transport</keyword>
<dbReference type="EMBL" id="PGGS01000093">
    <property type="protein sequence ID" value="PNH09365.1"/>
    <property type="molecule type" value="Genomic_DNA"/>
</dbReference>
<evidence type="ECO:0000313" key="12">
    <source>
        <dbReference type="Proteomes" id="UP000236333"/>
    </source>
</evidence>
<keyword evidence="12" id="KW-1185">Reference proteome</keyword>
<keyword evidence="3" id="KW-0050">Antiport</keyword>
<feature type="region of interest" description="Disordered" evidence="8">
    <location>
        <begin position="212"/>
        <end position="234"/>
    </location>
</feature>
<evidence type="ECO:0000256" key="6">
    <source>
        <dbReference type="ARBA" id="ARBA00023065"/>
    </source>
</evidence>
<dbReference type="GO" id="GO:0009705">
    <property type="term" value="C:plant-type vacuole membrane"/>
    <property type="evidence" value="ECO:0007669"/>
    <property type="project" value="TreeGrafter"/>
</dbReference>
<feature type="region of interest" description="Disordered" evidence="8">
    <location>
        <begin position="175"/>
        <end position="195"/>
    </location>
</feature>
<feature type="transmembrane region" description="Helical" evidence="9">
    <location>
        <begin position="117"/>
        <end position="138"/>
    </location>
</feature>
<dbReference type="Proteomes" id="UP000236333">
    <property type="component" value="Unassembled WGS sequence"/>
</dbReference>
<keyword evidence="4 9" id="KW-0812">Transmembrane</keyword>
<accession>A0A2J8AA38</accession>
<evidence type="ECO:0000256" key="8">
    <source>
        <dbReference type="SAM" id="MobiDB-lite"/>
    </source>
</evidence>
<reference evidence="11 12" key="1">
    <citation type="journal article" date="2017" name="Mol. Biol. Evol.">
        <title>The 4-celled Tetrabaena socialis nuclear genome reveals the essential components for genetic control of cell number at the origin of multicellularity in the volvocine lineage.</title>
        <authorList>
            <person name="Featherston J."/>
            <person name="Arakaki Y."/>
            <person name="Hanschen E.R."/>
            <person name="Ferris P.J."/>
            <person name="Michod R.E."/>
            <person name="Olson B.J.S.C."/>
            <person name="Nozaki H."/>
            <person name="Durand P.M."/>
        </authorList>
    </citation>
    <scope>NUCLEOTIDE SEQUENCE [LARGE SCALE GENOMIC DNA]</scope>
    <source>
        <strain evidence="11 12">NIES-571</strain>
    </source>
</reference>
<dbReference type="Gene3D" id="1.20.1420.30">
    <property type="entry name" value="NCX, central ion-binding region"/>
    <property type="match status" value="1"/>
</dbReference>
<dbReference type="PANTHER" id="PTHR31503">
    <property type="entry name" value="VACUOLAR CALCIUM ION TRANSPORTER"/>
    <property type="match status" value="1"/>
</dbReference>
<protein>
    <submittedName>
        <fullName evidence="11">Vacuolar cation/proton exchanger 2</fullName>
    </submittedName>
</protein>
<evidence type="ECO:0000256" key="2">
    <source>
        <dbReference type="ARBA" id="ARBA00022448"/>
    </source>
</evidence>
<feature type="transmembrane region" description="Helical" evidence="9">
    <location>
        <begin position="150"/>
        <end position="170"/>
    </location>
</feature>
<feature type="compositionally biased region" description="Low complexity" evidence="8">
    <location>
        <begin position="175"/>
        <end position="186"/>
    </location>
</feature>
<name>A0A2J8AA38_9CHLO</name>
<comment type="subcellular location">
    <subcellularLocation>
        <location evidence="1">Endomembrane system</location>
        <topology evidence="1">Multi-pass membrane protein</topology>
    </subcellularLocation>
</comment>
<evidence type="ECO:0000313" key="11">
    <source>
        <dbReference type="EMBL" id="PNH09365.1"/>
    </source>
</evidence>
<dbReference type="GO" id="GO:0015369">
    <property type="term" value="F:calcium:proton antiporter activity"/>
    <property type="evidence" value="ECO:0007669"/>
    <property type="project" value="TreeGrafter"/>
</dbReference>
<evidence type="ECO:0000259" key="10">
    <source>
        <dbReference type="Pfam" id="PF01699"/>
    </source>
</evidence>
<evidence type="ECO:0000256" key="4">
    <source>
        <dbReference type="ARBA" id="ARBA00022692"/>
    </source>
</evidence>
<dbReference type="AlphaFoldDB" id="A0A2J8AA38"/>